<name>A0A3B0X3B6_9ZZZZ</name>
<dbReference type="InterPro" id="IPR036942">
    <property type="entry name" value="Beta-barrel_TonB_sf"/>
</dbReference>
<dbReference type="Gene3D" id="2.40.170.20">
    <property type="entry name" value="TonB-dependent receptor, beta-barrel domain"/>
    <property type="match status" value="1"/>
</dbReference>
<dbReference type="EMBL" id="UOFG01000007">
    <property type="protein sequence ID" value="VAW57952.1"/>
    <property type="molecule type" value="Genomic_DNA"/>
</dbReference>
<dbReference type="AlphaFoldDB" id="A0A3B0X3B6"/>
<feature type="domain" description="TonB-dependent receptor-like beta-barrel" evidence="9">
    <location>
        <begin position="176"/>
        <end position="597"/>
    </location>
</feature>
<dbReference type="CDD" id="cd01347">
    <property type="entry name" value="ligand_gated_channel"/>
    <property type="match status" value="1"/>
</dbReference>
<dbReference type="InterPro" id="IPR037066">
    <property type="entry name" value="Plug_dom_sf"/>
</dbReference>
<evidence type="ECO:0000256" key="3">
    <source>
        <dbReference type="ARBA" id="ARBA00022692"/>
    </source>
</evidence>
<sequence>MYKRITDIVLTHSICLIGLIGSFNLFAAESSTLDEVIVTASRYSQTADESLTSTTVITRADIEQSSALDLPGLLSRVAGFDLRSSGAYGKATSAFVRGTNSDHLLTLIDGVKIYSATLGTTAFQHIPLDQIERIEIVRGPRSSVYGAEAIGGVIQIFTRKGKKQPTATANVGLGSNNSKEVSASFGGATENARFSLNARGFKTDGIDALVHTAPNDNDGYTNDSINARFDYKFNQTLSLQSSFMNAQGNTQFDNCFNPDPALTFPDNISDDCSSDFVQQTFSNTLNITPDGIWDGQLQLGTSRDFSENFWESITNGTFETRRDDASFINNLQFSENQLLALGIDYSNDTVDSTSFLSNAPSSRDNTGLFAAWNASFNKLNIELNARTDDNEQFNRHNTGSVALGFKISKNMNTFISYGSAFKTPTFNQLYFPGFGSPALKPEESDSLEVGLRGKYPTGNWSLNIYQTNIDNLIAGVGAFPNTIATNINKSQITGTELTSSNRISKWRIDTSLSYTDPVNKSGPDSGKQLQGRAKETLSLSANRNFGSYNLGISLLAQSKRYQNADNTNSTAGYGLVDLTGEYHFNSQFKLALKLNNIFDKNYAVNQFFTGNNYSTLGRNFFVNLIYNM</sequence>
<evidence type="ECO:0000259" key="9">
    <source>
        <dbReference type="Pfam" id="PF00593"/>
    </source>
</evidence>
<dbReference type="PANTHER" id="PTHR30069:SF53">
    <property type="entry name" value="COLICIN I RECEPTOR-RELATED"/>
    <property type="match status" value="1"/>
</dbReference>
<dbReference type="PANTHER" id="PTHR30069">
    <property type="entry name" value="TONB-DEPENDENT OUTER MEMBRANE RECEPTOR"/>
    <property type="match status" value="1"/>
</dbReference>
<evidence type="ECO:0000313" key="11">
    <source>
        <dbReference type="EMBL" id="VAW57952.1"/>
    </source>
</evidence>
<evidence type="ECO:0000259" key="10">
    <source>
        <dbReference type="Pfam" id="PF07715"/>
    </source>
</evidence>
<dbReference type="InterPro" id="IPR012910">
    <property type="entry name" value="Plug_dom"/>
</dbReference>
<accession>A0A3B0X3B6</accession>
<dbReference type="PROSITE" id="PS52016">
    <property type="entry name" value="TONB_DEPENDENT_REC_3"/>
    <property type="match status" value="1"/>
</dbReference>
<dbReference type="Pfam" id="PF00593">
    <property type="entry name" value="TonB_dep_Rec_b-barrel"/>
    <property type="match status" value="1"/>
</dbReference>
<dbReference type="GO" id="GO:0006811">
    <property type="term" value="P:monoatomic ion transport"/>
    <property type="evidence" value="ECO:0007669"/>
    <property type="project" value="UniProtKB-KW"/>
</dbReference>
<keyword evidence="7" id="KW-0472">Membrane</keyword>
<keyword evidence="8" id="KW-0998">Cell outer membrane</keyword>
<dbReference type="Pfam" id="PF07715">
    <property type="entry name" value="Plug"/>
    <property type="match status" value="1"/>
</dbReference>
<keyword evidence="11" id="KW-0675">Receptor</keyword>
<evidence type="ECO:0000256" key="4">
    <source>
        <dbReference type="ARBA" id="ARBA00022729"/>
    </source>
</evidence>
<comment type="subcellular location">
    <subcellularLocation>
        <location evidence="1">Cell outer membrane</location>
        <topology evidence="1">Multi-pass membrane protein</topology>
    </subcellularLocation>
</comment>
<evidence type="ECO:0000256" key="5">
    <source>
        <dbReference type="ARBA" id="ARBA00023065"/>
    </source>
</evidence>
<dbReference type="InterPro" id="IPR039426">
    <property type="entry name" value="TonB-dep_rcpt-like"/>
</dbReference>
<dbReference type="GO" id="GO:0015889">
    <property type="term" value="P:cobalamin transport"/>
    <property type="evidence" value="ECO:0007669"/>
    <property type="project" value="TreeGrafter"/>
</dbReference>
<dbReference type="GO" id="GO:0009279">
    <property type="term" value="C:cell outer membrane"/>
    <property type="evidence" value="ECO:0007669"/>
    <property type="project" value="UniProtKB-SubCell"/>
</dbReference>
<dbReference type="SUPFAM" id="SSF56935">
    <property type="entry name" value="Porins"/>
    <property type="match status" value="1"/>
</dbReference>
<evidence type="ECO:0000256" key="6">
    <source>
        <dbReference type="ARBA" id="ARBA00023077"/>
    </source>
</evidence>
<evidence type="ECO:0000256" key="2">
    <source>
        <dbReference type="ARBA" id="ARBA00022448"/>
    </source>
</evidence>
<dbReference type="Gene3D" id="2.170.130.10">
    <property type="entry name" value="TonB-dependent receptor, plug domain"/>
    <property type="match status" value="1"/>
</dbReference>
<protein>
    <submittedName>
        <fullName evidence="11">Outer membrane vitamin B12 receptor BtuB</fullName>
    </submittedName>
</protein>
<evidence type="ECO:0000256" key="7">
    <source>
        <dbReference type="ARBA" id="ARBA00023136"/>
    </source>
</evidence>
<evidence type="ECO:0000256" key="8">
    <source>
        <dbReference type="ARBA" id="ARBA00023237"/>
    </source>
</evidence>
<gene>
    <name evidence="11" type="ORF">MNBD_GAMMA11-1443</name>
</gene>
<evidence type="ECO:0000256" key="1">
    <source>
        <dbReference type="ARBA" id="ARBA00004571"/>
    </source>
</evidence>
<dbReference type="InterPro" id="IPR000531">
    <property type="entry name" value="Beta-barrel_TonB"/>
</dbReference>
<keyword evidence="4" id="KW-0732">Signal</keyword>
<keyword evidence="6" id="KW-0798">TonB box</keyword>
<reference evidence="11" key="1">
    <citation type="submission" date="2018-06" db="EMBL/GenBank/DDBJ databases">
        <authorList>
            <person name="Zhirakovskaya E."/>
        </authorList>
    </citation>
    <scope>NUCLEOTIDE SEQUENCE</scope>
</reference>
<organism evidence="11">
    <name type="scientific">hydrothermal vent metagenome</name>
    <dbReference type="NCBI Taxonomy" id="652676"/>
    <lineage>
        <taxon>unclassified sequences</taxon>
        <taxon>metagenomes</taxon>
        <taxon>ecological metagenomes</taxon>
    </lineage>
</organism>
<proteinExistence type="predicted"/>
<feature type="domain" description="TonB-dependent receptor plug" evidence="10">
    <location>
        <begin position="49"/>
        <end position="153"/>
    </location>
</feature>
<keyword evidence="2" id="KW-0813">Transport</keyword>
<keyword evidence="5" id="KW-0406">Ion transport</keyword>
<keyword evidence="3" id="KW-0812">Transmembrane</keyword>